<dbReference type="InterPro" id="IPR052956">
    <property type="entry name" value="Mesenchyme-surface_protein"/>
</dbReference>
<dbReference type="Proteomes" id="UP000613740">
    <property type="component" value="Unassembled WGS sequence"/>
</dbReference>
<feature type="chain" id="PRO_5032888123" description="Choice-of-anchor I domain-containing protein" evidence="1">
    <location>
        <begin position="26"/>
        <end position="598"/>
    </location>
</feature>
<protein>
    <recommendedName>
        <fullName evidence="2">Choice-of-anchor I domain-containing protein</fullName>
    </recommendedName>
</protein>
<keyword evidence="4" id="KW-1185">Reference proteome</keyword>
<evidence type="ECO:0000256" key="1">
    <source>
        <dbReference type="SAM" id="SignalP"/>
    </source>
</evidence>
<dbReference type="Pfam" id="PF22494">
    <property type="entry name" value="choice_anch_I"/>
    <property type="match status" value="1"/>
</dbReference>
<dbReference type="NCBIfam" id="NF038117">
    <property type="entry name" value="choice_anch_I"/>
    <property type="match status" value="1"/>
</dbReference>
<dbReference type="AlphaFoldDB" id="A0A835SZB2"/>
<feature type="domain" description="Choice-of-anchor I" evidence="2">
    <location>
        <begin position="252"/>
        <end position="593"/>
    </location>
</feature>
<organism evidence="3 4">
    <name type="scientific">Chlamydomonas schloesseri</name>
    <dbReference type="NCBI Taxonomy" id="2026947"/>
    <lineage>
        <taxon>Eukaryota</taxon>
        <taxon>Viridiplantae</taxon>
        <taxon>Chlorophyta</taxon>
        <taxon>core chlorophytes</taxon>
        <taxon>Chlorophyceae</taxon>
        <taxon>CS clade</taxon>
        <taxon>Chlamydomonadales</taxon>
        <taxon>Chlamydomonadaceae</taxon>
        <taxon>Chlamydomonas</taxon>
    </lineage>
</organism>
<sequence>MSKALALALALVAAALSAAPQLGAGQTTEFPGCLPSIGLSLQRLSSFKSGPWTGTSSMEVLDYDPFSKLSAVVEARAQNVLALLVLNHADPANPSIHLRINVSTSAGEGGTVGVPNSVSVYNGYAALSLDGVPATAPGILRIYNLASGLKVGEAVLPGCAMPDSVAWTRDGGRIVVACEGEPATQVRAVVNDNAMCAAPIPWRTPANPVGAIAIVTATRTGSFTPAGSYPTYFYSLSSKLLSFQTYIDSLTDAAYAALLDKGMRVDPRLTKATAGRDIEPEYVAIPADKKNYNAYVTLQENNAVAVVDITPGRERIKAIWPLGWKNWTSASIDPSDKDGTRLRPVPGLYSWQQPDTIVHEAIGARSYLFIANEGDSKAEALAAKDLTAAALDPEAFPNAAALLADTELGRLSIDPLSGLKNGYDKTKAFDKQGPYNKLFAYGGRSWAVLDAETGEMVYESGDALEQLIAADPVASRCFNCDRNANIPDTRSDNAGPEPEAVEVFKLGNKTFVAIGLERMGGFVLYDVSSPAAPILGGYVYNRDFGAAPETSTSKLGDLAPEGIKFVAAGDSNTGKPLLLLANEVSATVSAWEVTACQP</sequence>
<reference evidence="3" key="1">
    <citation type="journal article" date="2020" name="bioRxiv">
        <title>Comparative genomics of Chlamydomonas.</title>
        <authorList>
            <person name="Craig R.J."/>
            <person name="Hasan A.R."/>
            <person name="Ness R.W."/>
            <person name="Keightley P.D."/>
        </authorList>
    </citation>
    <scope>NUCLEOTIDE SEQUENCE</scope>
    <source>
        <strain evidence="3">CCAP 11/173</strain>
    </source>
</reference>
<dbReference type="PANTHER" id="PTHR46928">
    <property type="entry name" value="MESENCHYME-SPECIFIC CELL SURFACE GLYCOPROTEIN"/>
    <property type="match status" value="1"/>
</dbReference>
<name>A0A835SZB2_9CHLO</name>
<gene>
    <name evidence="3" type="ORF">HYH02_011682</name>
</gene>
<dbReference type="EMBL" id="JAEHOD010000051">
    <property type="protein sequence ID" value="KAG2435969.1"/>
    <property type="molecule type" value="Genomic_DNA"/>
</dbReference>
<accession>A0A835SZB2</accession>
<comment type="caution">
    <text evidence="3">The sequence shown here is derived from an EMBL/GenBank/DDBJ whole genome shotgun (WGS) entry which is preliminary data.</text>
</comment>
<dbReference type="InterPro" id="IPR011044">
    <property type="entry name" value="Quino_amine_DH_bsu"/>
</dbReference>
<evidence type="ECO:0000259" key="2">
    <source>
        <dbReference type="Pfam" id="PF22494"/>
    </source>
</evidence>
<dbReference type="OrthoDB" id="425936at2759"/>
<dbReference type="SUPFAM" id="SSF50969">
    <property type="entry name" value="YVTN repeat-like/Quinoprotein amine dehydrogenase"/>
    <property type="match status" value="1"/>
</dbReference>
<evidence type="ECO:0000313" key="4">
    <source>
        <dbReference type="Proteomes" id="UP000613740"/>
    </source>
</evidence>
<dbReference type="PANTHER" id="PTHR46928:SF1">
    <property type="entry name" value="MESENCHYME-SPECIFIC CELL SURFACE GLYCOPROTEIN"/>
    <property type="match status" value="1"/>
</dbReference>
<keyword evidence="1" id="KW-0732">Signal</keyword>
<proteinExistence type="predicted"/>
<evidence type="ECO:0000313" key="3">
    <source>
        <dbReference type="EMBL" id="KAG2435969.1"/>
    </source>
</evidence>
<feature type="signal peptide" evidence="1">
    <location>
        <begin position="1"/>
        <end position="25"/>
    </location>
</feature>
<dbReference type="InterPro" id="IPR055188">
    <property type="entry name" value="Choice_anch_I"/>
</dbReference>